<proteinExistence type="predicted"/>
<sequence>MPVSTQPASHPPTQAGASGPVTSPPPACPPFTQSKISLGYSQSKKSLATGVNSEEKVPPPEEGKNKILDSKNKHAINQSGANSLATWTRPNPIQNNVHGTKITSDKELTHNLHLTPGQQGTIGLSQEFSNQPQITGEQKFDHLPKFQLLAISSKLLGSPIPCFSLPIANLCTRGRTINKVSHLTPCQPSNPRKMNHLIFTAVLTACLGIGGYQQGSEFFGPSPDGLGHNPQYNPGQLNSSQTESWPPLVSPHSTLSIAMYTSMYYILTYFTGRFGRYNIHAKFFLWLMTMYPIVTILTGFQFTNLLPYILQVIPTITGYYSFSLGHNTTIQKMGQRKVFVGRGEFHCSQGKLRVINGGWVEPCWRVKPAVLTPPD</sequence>
<keyword evidence="2" id="KW-1185">Reference proteome</keyword>
<reference evidence="1" key="1">
    <citation type="submission" date="2022-04" db="EMBL/GenBank/DDBJ databases">
        <title>Genome of the entomopathogenic fungus Entomophthora muscae.</title>
        <authorList>
            <person name="Elya C."/>
            <person name="Lovett B.R."/>
            <person name="Lee E."/>
            <person name="Macias A.M."/>
            <person name="Hajek A.E."/>
            <person name="De Bivort B.L."/>
            <person name="Kasson M.T."/>
            <person name="De Fine Licht H.H."/>
            <person name="Stajich J.E."/>
        </authorList>
    </citation>
    <scope>NUCLEOTIDE SEQUENCE</scope>
    <source>
        <strain evidence="1">Berkeley</strain>
    </source>
</reference>
<name>A0ACC2UML0_9FUNG</name>
<evidence type="ECO:0000313" key="2">
    <source>
        <dbReference type="Proteomes" id="UP001165960"/>
    </source>
</evidence>
<dbReference type="Proteomes" id="UP001165960">
    <property type="component" value="Unassembled WGS sequence"/>
</dbReference>
<protein>
    <submittedName>
        <fullName evidence="1">Uncharacterized protein</fullName>
    </submittedName>
</protein>
<gene>
    <name evidence="1" type="ORF">DSO57_1024850</name>
</gene>
<organism evidence="1 2">
    <name type="scientific">Entomophthora muscae</name>
    <dbReference type="NCBI Taxonomy" id="34485"/>
    <lineage>
        <taxon>Eukaryota</taxon>
        <taxon>Fungi</taxon>
        <taxon>Fungi incertae sedis</taxon>
        <taxon>Zoopagomycota</taxon>
        <taxon>Entomophthoromycotina</taxon>
        <taxon>Entomophthoromycetes</taxon>
        <taxon>Entomophthorales</taxon>
        <taxon>Entomophthoraceae</taxon>
        <taxon>Entomophthora</taxon>
    </lineage>
</organism>
<accession>A0ACC2UML0</accession>
<dbReference type="EMBL" id="QTSX02000136">
    <property type="protein sequence ID" value="KAJ9088268.1"/>
    <property type="molecule type" value="Genomic_DNA"/>
</dbReference>
<comment type="caution">
    <text evidence="1">The sequence shown here is derived from an EMBL/GenBank/DDBJ whole genome shotgun (WGS) entry which is preliminary data.</text>
</comment>
<evidence type="ECO:0000313" key="1">
    <source>
        <dbReference type="EMBL" id="KAJ9088268.1"/>
    </source>
</evidence>